<dbReference type="InterPro" id="IPR011761">
    <property type="entry name" value="ATP-grasp"/>
</dbReference>
<dbReference type="InterPro" id="IPR052032">
    <property type="entry name" value="ATP-dep_AA_Ligase"/>
</dbReference>
<gene>
    <name evidence="6" type="ORF">ACFQSB_23105</name>
</gene>
<keyword evidence="2 4" id="KW-0547">Nucleotide-binding</keyword>
<dbReference type="PANTHER" id="PTHR43585:SF2">
    <property type="entry name" value="ATP-GRASP ENZYME FSQD"/>
    <property type="match status" value="1"/>
</dbReference>
<keyword evidence="1" id="KW-0436">Ligase</keyword>
<dbReference type="RefSeq" id="WP_380829002.1">
    <property type="nucleotide sequence ID" value="NZ_JBHTCG010000016.1"/>
</dbReference>
<dbReference type="Proteomes" id="UP001596496">
    <property type="component" value="Unassembled WGS sequence"/>
</dbReference>
<keyword evidence="7" id="KW-1185">Reference proteome</keyword>
<dbReference type="Gene3D" id="3.30.470.20">
    <property type="entry name" value="ATP-grasp fold, B domain"/>
    <property type="match status" value="1"/>
</dbReference>
<feature type="domain" description="ATP-grasp" evidence="5">
    <location>
        <begin position="119"/>
        <end position="305"/>
    </location>
</feature>
<accession>A0ABW2P9I3</accession>
<protein>
    <submittedName>
        <fullName evidence="6">ATP-grasp domain-containing protein</fullName>
    </submittedName>
</protein>
<proteinExistence type="predicted"/>
<evidence type="ECO:0000256" key="3">
    <source>
        <dbReference type="ARBA" id="ARBA00022840"/>
    </source>
</evidence>
<organism evidence="6 7">
    <name type="scientific">Sphaerisporangium rhizosphaerae</name>
    <dbReference type="NCBI Taxonomy" id="2269375"/>
    <lineage>
        <taxon>Bacteria</taxon>
        <taxon>Bacillati</taxon>
        <taxon>Actinomycetota</taxon>
        <taxon>Actinomycetes</taxon>
        <taxon>Streptosporangiales</taxon>
        <taxon>Streptosporangiaceae</taxon>
        <taxon>Sphaerisporangium</taxon>
    </lineage>
</organism>
<sequence>MTIAVLEALTFGLGRMVAAAGKAGERLCLLTGDRDIYRHELQRLPTNALEIIDVDTRALTRCSAVLASLPELRGLICSTDTWMVPGAELAARFGLPGPNRETARVLRDKLAVRRLLHDRNPSLNAAVPVSPGATATTVEKAVGLPAVLKDSAGTGSRNVWLARTTGQLELALAEAAGRSFMGGLFAEPYITGPLYSAETLSWEGRTRLLGVSGRLTSARWFGREELLSFPAMLPEPDLAGVEQWVAQVLDLVGHTRGFAHVEFVWTVKGPELVEINGRIGGCLAGEAMCRSLGVNVYEAMVDMALGRAPALLDAVSDLGAIAARGGGTGATATVLVYPDRPGTFQRVDGLEELASHPGSPEWYPTMTIGTRVTDLGDQRACTGLLLAEGPTTELAVYNAISAAHAVRPVMASAGPP</sequence>
<dbReference type="PROSITE" id="PS50975">
    <property type="entry name" value="ATP_GRASP"/>
    <property type="match status" value="1"/>
</dbReference>
<name>A0ABW2P9I3_9ACTN</name>
<evidence type="ECO:0000259" key="5">
    <source>
        <dbReference type="PROSITE" id="PS50975"/>
    </source>
</evidence>
<dbReference type="EMBL" id="JBHTCG010000016">
    <property type="protein sequence ID" value="MFC7385116.1"/>
    <property type="molecule type" value="Genomic_DNA"/>
</dbReference>
<dbReference type="Pfam" id="PF02655">
    <property type="entry name" value="ATP-grasp_3"/>
    <property type="match status" value="1"/>
</dbReference>
<evidence type="ECO:0000256" key="4">
    <source>
        <dbReference type="PROSITE-ProRule" id="PRU00409"/>
    </source>
</evidence>
<dbReference type="Pfam" id="PF18603">
    <property type="entry name" value="LAL_C2"/>
    <property type="match status" value="1"/>
</dbReference>
<evidence type="ECO:0000256" key="2">
    <source>
        <dbReference type="ARBA" id="ARBA00022741"/>
    </source>
</evidence>
<dbReference type="InterPro" id="IPR040570">
    <property type="entry name" value="LAL_C2"/>
</dbReference>
<evidence type="ECO:0000256" key="1">
    <source>
        <dbReference type="ARBA" id="ARBA00022598"/>
    </source>
</evidence>
<dbReference type="InterPro" id="IPR003806">
    <property type="entry name" value="ATP-grasp_PylC-type"/>
</dbReference>
<evidence type="ECO:0000313" key="7">
    <source>
        <dbReference type="Proteomes" id="UP001596496"/>
    </source>
</evidence>
<keyword evidence="3 4" id="KW-0067">ATP-binding</keyword>
<dbReference type="PANTHER" id="PTHR43585">
    <property type="entry name" value="FUMIPYRROLE BIOSYNTHESIS PROTEIN C"/>
    <property type="match status" value="1"/>
</dbReference>
<reference evidence="7" key="1">
    <citation type="journal article" date="2019" name="Int. J. Syst. Evol. Microbiol.">
        <title>The Global Catalogue of Microorganisms (GCM) 10K type strain sequencing project: providing services to taxonomists for standard genome sequencing and annotation.</title>
        <authorList>
            <consortium name="The Broad Institute Genomics Platform"/>
            <consortium name="The Broad Institute Genome Sequencing Center for Infectious Disease"/>
            <person name="Wu L."/>
            <person name="Ma J."/>
        </authorList>
    </citation>
    <scope>NUCLEOTIDE SEQUENCE [LARGE SCALE GENOMIC DNA]</scope>
    <source>
        <strain evidence="7">CECT 7649</strain>
    </source>
</reference>
<evidence type="ECO:0000313" key="6">
    <source>
        <dbReference type="EMBL" id="MFC7385116.1"/>
    </source>
</evidence>
<comment type="caution">
    <text evidence="6">The sequence shown here is derived from an EMBL/GenBank/DDBJ whole genome shotgun (WGS) entry which is preliminary data.</text>
</comment>
<dbReference type="SUPFAM" id="SSF56059">
    <property type="entry name" value="Glutathione synthetase ATP-binding domain-like"/>
    <property type="match status" value="1"/>
</dbReference>